<evidence type="ECO:0000313" key="10">
    <source>
        <dbReference type="Proteomes" id="UP000189857"/>
    </source>
</evidence>
<dbReference type="OrthoDB" id="9813074at2"/>
<feature type="transmembrane region" description="Helical" evidence="7">
    <location>
        <begin position="157"/>
        <end position="175"/>
    </location>
</feature>
<feature type="transmembrane region" description="Helical" evidence="7">
    <location>
        <begin position="129"/>
        <end position="150"/>
    </location>
</feature>
<evidence type="ECO:0000256" key="7">
    <source>
        <dbReference type="SAM" id="Phobius"/>
    </source>
</evidence>
<reference evidence="9 10" key="1">
    <citation type="submission" date="2017-02" db="EMBL/GenBank/DDBJ databases">
        <authorList>
            <person name="Peterson S.W."/>
        </authorList>
    </citation>
    <scope>NUCLEOTIDE SEQUENCE [LARGE SCALE GENOMIC DNA]</scope>
    <source>
        <strain evidence="9 10">ATCC 17233</strain>
    </source>
</reference>
<organism evidence="9 10">
    <name type="scientific">Eubacterium ruminantium</name>
    <dbReference type="NCBI Taxonomy" id="42322"/>
    <lineage>
        <taxon>Bacteria</taxon>
        <taxon>Bacillati</taxon>
        <taxon>Bacillota</taxon>
        <taxon>Clostridia</taxon>
        <taxon>Eubacteriales</taxon>
        <taxon>Eubacteriaceae</taxon>
        <taxon>Eubacterium</taxon>
    </lineage>
</organism>
<keyword evidence="4" id="KW-0378">Hydrolase</keyword>
<comment type="subcellular location">
    <subcellularLocation>
        <location evidence="1">Membrane</location>
        <topology evidence="1">Multi-pass membrane protein</topology>
    </subcellularLocation>
</comment>
<feature type="domain" description="Peptidase S54 rhomboid" evidence="8">
    <location>
        <begin position="58"/>
        <end position="199"/>
    </location>
</feature>
<dbReference type="PANTHER" id="PTHR43731:SF14">
    <property type="entry name" value="PRESENILIN-ASSOCIATED RHOMBOID-LIKE PROTEIN, MITOCHONDRIAL"/>
    <property type="match status" value="1"/>
</dbReference>
<evidence type="ECO:0000256" key="3">
    <source>
        <dbReference type="ARBA" id="ARBA00022692"/>
    </source>
</evidence>
<evidence type="ECO:0000259" key="8">
    <source>
        <dbReference type="Pfam" id="PF01694"/>
    </source>
</evidence>
<feature type="transmembrane region" description="Helical" evidence="7">
    <location>
        <begin position="181"/>
        <end position="201"/>
    </location>
</feature>
<evidence type="ECO:0000256" key="1">
    <source>
        <dbReference type="ARBA" id="ARBA00004141"/>
    </source>
</evidence>
<dbReference type="InterPro" id="IPR050925">
    <property type="entry name" value="Rhomboid_protease_S54"/>
</dbReference>
<dbReference type="Proteomes" id="UP000189857">
    <property type="component" value="Unassembled WGS sequence"/>
</dbReference>
<dbReference type="RefSeq" id="WP_078786798.1">
    <property type="nucleotide sequence ID" value="NZ_FMTO01000004.1"/>
</dbReference>
<dbReference type="PANTHER" id="PTHR43731">
    <property type="entry name" value="RHOMBOID PROTEASE"/>
    <property type="match status" value="1"/>
</dbReference>
<protein>
    <submittedName>
        <fullName evidence="9">Rhomboid protease GluP</fullName>
    </submittedName>
</protein>
<comment type="similarity">
    <text evidence="2">Belongs to the peptidase S54 family.</text>
</comment>
<proteinExistence type="inferred from homology"/>
<gene>
    <name evidence="9" type="ORF">SAMN02745110_00951</name>
</gene>
<keyword evidence="5 7" id="KW-1133">Transmembrane helix</keyword>
<dbReference type="InterPro" id="IPR022764">
    <property type="entry name" value="Peptidase_S54_rhomboid_dom"/>
</dbReference>
<evidence type="ECO:0000256" key="5">
    <source>
        <dbReference type="ARBA" id="ARBA00022989"/>
    </source>
</evidence>
<keyword evidence="9" id="KW-0645">Protease</keyword>
<dbReference type="EMBL" id="FUXA01000006">
    <property type="protein sequence ID" value="SJZ58583.1"/>
    <property type="molecule type" value="Genomic_DNA"/>
</dbReference>
<feature type="transmembrane region" description="Helical" evidence="7">
    <location>
        <begin position="12"/>
        <end position="35"/>
    </location>
</feature>
<dbReference type="AlphaFoldDB" id="A0A1T4LV31"/>
<feature type="transmembrane region" description="Helical" evidence="7">
    <location>
        <begin position="97"/>
        <end position="117"/>
    </location>
</feature>
<keyword evidence="3 7" id="KW-0812">Transmembrane</keyword>
<dbReference type="GO" id="GO:0004252">
    <property type="term" value="F:serine-type endopeptidase activity"/>
    <property type="evidence" value="ECO:0007669"/>
    <property type="project" value="InterPro"/>
</dbReference>
<evidence type="ECO:0000256" key="2">
    <source>
        <dbReference type="ARBA" id="ARBA00009045"/>
    </source>
</evidence>
<dbReference type="Gene3D" id="1.20.1540.10">
    <property type="entry name" value="Rhomboid-like"/>
    <property type="match status" value="1"/>
</dbReference>
<sequence length="212" mass="24531">MNELRYKIKYNLVPTMTVVFMAINIIVFVVESFFFGDSESYFTAMKFGAYYYPKFEDGQWYRLFTSCFVHFGFEHLFSNMLGLFAMGMYVEKYFGKLKFTIFYILSGLGGSLMILFFDLNARGPQDYVLGAGASGSIFGLVGIFIVFALSEETKDEFPLPRVLFGIILMFIPSFMDKRISLKAHAGGFIVGLILGMIFMYIERIKREKRRRY</sequence>
<keyword evidence="6 7" id="KW-0472">Membrane</keyword>
<dbReference type="Pfam" id="PF01694">
    <property type="entry name" value="Rhomboid"/>
    <property type="match status" value="1"/>
</dbReference>
<dbReference type="SUPFAM" id="SSF144091">
    <property type="entry name" value="Rhomboid-like"/>
    <property type="match status" value="1"/>
</dbReference>
<dbReference type="GO" id="GO:0006508">
    <property type="term" value="P:proteolysis"/>
    <property type="evidence" value="ECO:0007669"/>
    <property type="project" value="UniProtKB-KW"/>
</dbReference>
<evidence type="ECO:0000256" key="6">
    <source>
        <dbReference type="ARBA" id="ARBA00023136"/>
    </source>
</evidence>
<accession>A0A1T4LV31</accession>
<feature type="transmembrane region" description="Helical" evidence="7">
    <location>
        <begin position="60"/>
        <end position="85"/>
    </location>
</feature>
<evidence type="ECO:0000313" key="9">
    <source>
        <dbReference type="EMBL" id="SJZ58583.1"/>
    </source>
</evidence>
<name>A0A1T4LV31_9FIRM</name>
<evidence type="ECO:0000256" key="4">
    <source>
        <dbReference type="ARBA" id="ARBA00022801"/>
    </source>
</evidence>
<dbReference type="GO" id="GO:0016020">
    <property type="term" value="C:membrane"/>
    <property type="evidence" value="ECO:0007669"/>
    <property type="project" value="UniProtKB-SubCell"/>
</dbReference>
<keyword evidence="10" id="KW-1185">Reference proteome</keyword>
<dbReference type="InterPro" id="IPR035952">
    <property type="entry name" value="Rhomboid-like_sf"/>
</dbReference>